<keyword evidence="3" id="KW-1185">Reference proteome</keyword>
<dbReference type="CDD" id="cd19481">
    <property type="entry name" value="RecA-like_protease"/>
    <property type="match status" value="1"/>
</dbReference>
<gene>
    <name evidence="2" type="ORF">K435DRAFT_763660</name>
</gene>
<dbReference type="InterPro" id="IPR003593">
    <property type="entry name" value="AAA+_ATPase"/>
</dbReference>
<dbReference type="SMART" id="SM00382">
    <property type="entry name" value="AAA"/>
    <property type="match status" value="1"/>
</dbReference>
<dbReference type="PANTHER" id="PTHR46411:SF3">
    <property type="entry name" value="AAA+ ATPASE DOMAIN-CONTAINING PROTEIN"/>
    <property type="match status" value="1"/>
</dbReference>
<dbReference type="EMBL" id="ML179509">
    <property type="protein sequence ID" value="THU86186.1"/>
    <property type="molecule type" value="Genomic_DNA"/>
</dbReference>
<name>A0A4S8LBE8_DENBC</name>
<keyword evidence="2" id="KW-0378">Hydrolase</keyword>
<dbReference type="Proteomes" id="UP000297245">
    <property type="component" value="Unassembled WGS sequence"/>
</dbReference>
<dbReference type="GO" id="GO:0005524">
    <property type="term" value="F:ATP binding"/>
    <property type="evidence" value="ECO:0007669"/>
    <property type="project" value="InterPro"/>
</dbReference>
<feature type="domain" description="AAA+ ATPase" evidence="1">
    <location>
        <begin position="522"/>
        <end position="649"/>
    </location>
</feature>
<dbReference type="InterPro" id="IPR054289">
    <property type="entry name" value="DUF7025"/>
</dbReference>
<dbReference type="AlphaFoldDB" id="A0A4S8LBE8"/>
<accession>A0A4S8LBE8</accession>
<dbReference type="InterPro" id="IPR027417">
    <property type="entry name" value="P-loop_NTPase"/>
</dbReference>
<dbReference type="PANTHER" id="PTHR46411">
    <property type="entry name" value="FAMILY ATPASE, PUTATIVE-RELATED"/>
    <property type="match status" value="1"/>
</dbReference>
<proteinExistence type="predicted"/>
<evidence type="ECO:0000313" key="2">
    <source>
        <dbReference type="EMBL" id="THU86186.1"/>
    </source>
</evidence>
<dbReference type="Gene3D" id="3.40.50.300">
    <property type="entry name" value="P-loop containing nucleotide triphosphate hydrolases"/>
    <property type="match status" value="1"/>
</dbReference>
<evidence type="ECO:0000313" key="3">
    <source>
        <dbReference type="Proteomes" id="UP000297245"/>
    </source>
</evidence>
<sequence length="759" mass="86308">MNFANQAPQYGYGPWPVNMRMPPPLPPPFTGMGNMAYPVPFDYDDEPKDVKYEDTIEVHEHYTIRFQKWNHKKSVYLPFDPRTRREGSMVENSSENYFCVNSRLSLLGRTPSLVLSDYSEPLLQFLRANTTGAGLFGASPERGLEDFFLELDHIQTKLDQVKSVLQPESKFTFSEKIKLSEELGRYNASLSTEDELMQQFTELVKHLEVFVNYIAEKFKPIQERLALCITYGKMEFDLLRYYFKKDQIIVTQESDDSLIKDPPLRELLHERPPPIAIKVKDTQMPFDYQSGLSQMFYVTGEGYEWNGSAYGERGVKLHCRQFEGTKDISCLPFVHLSSKAKELLTARGRLYTSYSGVHFQSYGETRVVVDRVGWNDHLSSLSEANGAKMNARTMRKRTKSTGGRSWFGNDDQYSDGEDAYLNSLVNLSALRKRVSNQEIPQINEEHLFLLPANVHGFNLENKNWISMDIEKLGPVSFDEGAWDHLVLDSKVKTLIRSLVDVTRQQNNSSEAMISDVIRGKGGGLVCVLHGPPGTGKTLTAEAVAELLRRPLYIAGATELTTDPSELEKKMKQILNLATAWDAVVLIDEADVFLEQRSLNELDRNTLVSAVLRLLEYHRGVLFLTTNRIKSFDHAFMSRISIAIKYPELDHAGRFAIWSKFFALAGHEVKDSNDPFAEPSIFTRAIVEELASKPFNGRTIKNLVIRFLFECSNDKLTFAFQVRTAQALALASNSPLTLEHINIVVESQEKFLDEFAGMKI</sequence>
<dbReference type="Pfam" id="PF00004">
    <property type="entry name" value="AAA"/>
    <property type="match status" value="1"/>
</dbReference>
<dbReference type="Pfam" id="PF22942">
    <property type="entry name" value="DUF7025"/>
    <property type="match status" value="1"/>
</dbReference>
<organism evidence="2 3">
    <name type="scientific">Dendrothele bispora (strain CBS 962.96)</name>
    <dbReference type="NCBI Taxonomy" id="1314807"/>
    <lineage>
        <taxon>Eukaryota</taxon>
        <taxon>Fungi</taxon>
        <taxon>Dikarya</taxon>
        <taxon>Basidiomycota</taxon>
        <taxon>Agaricomycotina</taxon>
        <taxon>Agaricomycetes</taxon>
        <taxon>Agaricomycetidae</taxon>
        <taxon>Agaricales</taxon>
        <taxon>Agaricales incertae sedis</taxon>
        <taxon>Dendrothele</taxon>
    </lineage>
</organism>
<reference evidence="2 3" key="1">
    <citation type="journal article" date="2019" name="Nat. Ecol. Evol.">
        <title>Megaphylogeny resolves global patterns of mushroom evolution.</title>
        <authorList>
            <person name="Varga T."/>
            <person name="Krizsan K."/>
            <person name="Foldi C."/>
            <person name="Dima B."/>
            <person name="Sanchez-Garcia M."/>
            <person name="Sanchez-Ramirez S."/>
            <person name="Szollosi G.J."/>
            <person name="Szarkandi J.G."/>
            <person name="Papp V."/>
            <person name="Albert L."/>
            <person name="Andreopoulos W."/>
            <person name="Angelini C."/>
            <person name="Antonin V."/>
            <person name="Barry K.W."/>
            <person name="Bougher N.L."/>
            <person name="Buchanan P."/>
            <person name="Buyck B."/>
            <person name="Bense V."/>
            <person name="Catcheside P."/>
            <person name="Chovatia M."/>
            <person name="Cooper J."/>
            <person name="Damon W."/>
            <person name="Desjardin D."/>
            <person name="Finy P."/>
            <person name="Geml J."/>
            <person name="Haridas S."/>
            <person name="Hughes K."/>
            <person name="Justo A."/>
            <person name="Karasinski D."/>
            <person name="Kautmanova I."/>
            <person name="Kiss B."/>
            <person name="Kocsube S."/>
            <person name="Kotiranta H."/>
            <person name="LaButti K.M."/>
            <person name="Lechner B.E."/>
            <person name="Liimatainen K."/>
            <person name="Lipzen A."/>
            <person name="Lukacs Z."/>
            <person name="Mihaltcheva S."/>
            <person name="Morgado L.N."/>
            <person name="Niskanen T."/>
            <person name="Noordeloos M.E."/>
            <person name="Ohm R.A."/>
            <person name="Ortiz-Santana B."/>
            <person name="Ovrebo C."/>
            <person name="Racz N."/>
            <person name="Riley R."/>
            <person name="Savchenko A."/>
            <person name="Shiryaev A."/>
            <person name="Soop K."/>
            <person name="Spirin V."/>
            <person name="Szebenyi C."/>
            <person name="Tomsovsky M."/>
            <person name="Tulloss R.E."/>
            <person name="Uehling J."/>
            <person name="Grigoriev I.V."/>
            <person name="Vagvolgyi C."/>
            <person name="Papp T."/>
            <person name="Martin F.M."/>
            <person name="Miettinen O."/>
            <person name="Hibbett D.S."/>
            <person name="Nagy L.G."/>
        </authorList>
    </citation>
    <scope>NUCLEOTIDE SEQUENCE [LARGE SCALE GENOMIC DNA]</scope>
    <source>
        <strain evidence="2 3">CBS 962.96</strain>
    </source>
</reference>
<protein>
    <submittedName>
        <fullName evidence="2">P-loop containing nucleoside triphosphate hydrolase protein</fullName>
    </submittedName>
</protein>
<dbReference type="SUPFAM" id="SSF52540">
    <property type="entry name" value="P-loop containing nucleoside triphosphate hydrolases"/>
    <property type="match status" value="1"/>
</dbReference>
<dbReference type="OrthoDB" id="10042665at2759"/>
<evidence type="ECO:0000259" key="1">
    <source>
        <dbReference type="SMART" id="SM00382"/>
    </source>
</evidence>
<dbReference type="GO" id="GO:0016887">
    <property type="term" value="F:ATP hydrolysis activity"/>
    <property type="evidence" value="ECO:0007669"/>
    <property type="project" value="InterPro"/>
</dbReference>
<dbReference type="InterPro" id="IPR003959">
    <property type="entry name" value="ATPase_AAA_core"/>
</dbReference>